<gene>
    <name evidence="1" type="ORF">Tci_831260</name>
</gene>
<name>A0A699Q520_TANCI</name>
<sequence>DVSLITYGEYKPRNFRGNLVNVSQRVSWSKQLTDADTTQYQTATVLGTWNPCTAGTGMCAAFTPSIAASNFLAAKGATASSFTWNASWAIAFYYLRSTKTGLTTHLTDTVEISRTPTIIVTGTLGTLTQYTGGPSAARIYTVAGANLTTDLTITPPAGVELSRNGGTTWSTAPLVLPQANNTVATTTISVRLNTAALGAYSGTIVHTSAPAAPVSLAVTGTRLPTAQPVSGPLQWWPMARNAQDSAAVRSPQLAASTATLRKFVVSSGSAAATIPPYSSRYGQAFAPNADGGWTTAVGGNGSNLNRTYYEQFTVTAGSTGAVRL</sequence>
<evidence type="ECO:0000313" key="1">
    <source>
        <dbReference type="EMBL" id="GFC59290.1"/>
    </source>
</evidence>
<dbReference type="EMBL" id="BKCJ010980927">
    <property type="protein sequence ID" value="GFC59290.1"/>
    <property type="molecule type" value="Genomic_DNA"/>
</dbReference>
<protein>
    <submittedName>
        <fullName evidence="1">Uncharacterized protein</fullName>
    </submittedName>
</protein>
<reference evidence="1" key="1">
    <citation type="journal article" date="2019" name="Sci. Rep.">
        <title>Draft genome of Tanacetum cinerariifolium, the natural source of mosquito coil.</title>
        <authorList>
            <person name="Yamashiro T."/>
            <person name="Shiraishi A."/>
            <person name="Satake H."/>
            <person name="Nakayama K."/>
        </authorList>
    </citation>
    <scope>NUCLEOTIDE SEQUENCE</scope>
</reference>
<comment type="caution">
    <text evidence="1">The sequence shown here is derived from an EMBL/GenBank/DDBJ whole genome shotgun (WGS) entry which is preliminary data.</text>
</comment>
<proteinExistence type="predicted"/>
<feature type="non-terminal residue" evidence="1">
    <location>
        <position position="1"/>
    </location>
</feature>
<feature type="non-terminal residue" evidence="1">
    <location>
        <position position="324"/>
    </location>
</feature>
<accession>A0A699Q520</accession>
<dbReference type="AlphaFoldDB" id="A0A699Q520"/>
<organism evidence="1">
    <name type="scientific">Tanacetum cinerariifolium</name>
    <name type="common">Dalmatian daisy</name>
    <name type="synonym">Chrysanthemum cinerariifolium</name>
    <dbReference type="NCBI Taxonomy" id="118510"/>
    <lineage>
        <taxon>Eukaryota</taxon>
        <taxon>Viridiplantae</taxon>
        <taxon>Streptophyta</taxon>
        <taxon>Embryophyta</taxon>
        <taxon>Tracheophyta</taxon>
        <taxon>Spermatophyta</taxon>
        <taxon>Magnoliopsida</taxon>
        <taxon>eudicotyledons</taxon>
        <taxon>Gunneridae</taxon>
        <taxon>Pentapetalae</taxon>
        <taxon>asterids</taxon>
        <taxon>campanulids</taxon>
        <taxon>Asterales</taxon>
        <taxon>Asteraceae</taxon>
        <taxon>Asteroideae</taxon>
        <taxon>Anthemideae</taxon>
        <taxon>Anthemidinae</taxon>
        <taxon>Tanacetum</taxon>
    </lineage>
</organism>